<evidence type="ECO:0000313" key="2">
    <source>
        <dbReference type="Proteomes" id="UP000035017"/>
    </source>
</evidence>
<reference evidence="1 2" key="1">
    <citation type="submission" date="2014-12" db="EMBL/GenBank/DDBJ databases">
        <title>16Stimator: statistical estimation of ribosomal gene copy numbers from draft genome assemblies.</title>
        <authorList>
            <person name="Perisin M.A."/>
            <person name="Vetter M."/>
            <person name="Gilbert J.A."/>
            <person name="Bergelson J."/>
        </authorList>
    </citation>
    <scope>NUCLEOTIDE SEQUENCE [LARGE SCALE GENOMIC DNA]</scope>
    <source>
        <strain evidence="1 2">MEJ076</strain>
    </source>
</reference>
<name>A0A0D0JWD7_AGRTU</name>
<dbReference type="AlphaFoldDB" id="A0A0D0JWD7"/>
<proteinExistence type="predicted"/>
<evidence type="ECO:0000313" key="1">
    <source>
        <dbReference type="EMBL" id="KIP99950.1"/>
    </source>
</evidence>
<protein>
    <submittedName>
        <fullName evidence="1">Uncharacterized protein</fullName>
    </submittedName>
</protein>
<accession>A0A0D0JWD7</accession>
<sequence length="99" mass="11284">MLDEKLHPAIVAMTPDDKQMLVSSYLNLPSKIELVVDQSGSGRRTLKERDDGTRMYRDLDGPLFSNEDKASFYRAVVHEIVSRQENGQHVTFKDNSNTE</sequence>
<comment type="caution">
    <text evidence="1">The sequence shown here is derived from an EMBL/GenBank/DDBJ whole genome shotgun (WGS) entry which is preliminary data.</text>
</comment>
<organism evidence="1 2">
    <name type="scientific">Agrobacterium tumefaciens</name>
    <dbReference type="NCBI Taxonomy" id="358"/>
    <lineage>
        <taxon>Bacteria</taxon>
        <taxon>Pseudomonadati</taxon>
        <taxon>Pseudomonadota</taxon>
        <taxon>Alphaproteobacteria</taxon>
        <taxon>Hyphomicrobiales</taxon>
        <taxon>Rhizobiaceae</taxon>
        <taxon>Rhizobium/Agrobacterium group</taxon>
        <taxon>Agrobacterium</taxon>
        <taxon>Agrobacterium tumefaciens complex</taxon>
    </lineage>
</organism>
<dbReference type="EMBL" id="JXQV01000023">
    <property type="protein sequence ID" value="KIP99950.1"/>
    <property type="molecule type" value="Genomic_DNA"/>
</dbReference>
<dbReference type="Proteomes" id="UP000035017">
    <property type="component" value="Unassembled WGS sequence"/>
</dbReference>
<dbReference type="OrthoDB" id="9774690at2"/>
<gene>
    <name evidence="1" type="ORF">RU07_17825</name>
</gene>